<reference evidence="1 2" key="1">
    <citation type="submission" date="2018-10" db="EMBL/GenBank/DDBJ databases">
        <authorList>
            <person name="Ekblom R."/>
            <person name="Jareborg N."/>
        </authorList>
    </citation>
    <scope>NUCLEOTIDE SEQUENCE [LARGE SCALE GENOMIC DNA]</scope>
    <source>
        <tissue evidence="1">Muscle</tissue>
    </source>
</reference>
<protein>
    <submittedName>
        <fullName evidence="1">Uncharacterized protein</fullName>
    </submittedName>
</protein>
<dbReference type="AlphaFoldDB" id="A0A9X9LLP7"/>
<dbReference type="Proteomes" id="UP000269945">
    <property type="component" value="Unassembled WGS sequence"/>
</dbReference>
<name>A0A9X9LLP7_GULGU</name>
<gene>
    <name evidence="1" type="ORF">BN2614_LOCUS1</name>
</gene>
<evidence type="ECO:0000313" key="2">
    <source>
        <dbReference type="Proteomes" id="UP000269945"/>
    </source>
</evidence>
<sequence>MELLSLAEYEVSSLWLSGLNLRRKMVKYQYFKNSILEKNSWQKDVISPVPLRDHCRY</sequence>
<accession>A0A9X9LLP7</accession>
<comment type="caution">
    <text evidence="1">The sequence shown here is derived from an EMBL/GenBank/DDBJ whole genome shotgun (WGS) entry which is preliminary data.</text>
</comment>
<dbReference type="EMBL" id="CYRY02007053">
    <property type="protein sequence ID" value="VCW76216.1"/>
    <property type="molecule type" value="Genomic_DNA"/>
</dbReference>
<keyword evidence="2" id="KW-1185">Reference proteome</keyword>
<evidence type="ECO:0000313" key="1">
    <source>
        <dbReference type="EMBL" id="VCW76216.1"/>
    </source>
</evidence>
<proteinExistence type="predicted"/>
<organism evidence="1 2">
    <name type="scientific">Gulo gulo</name>
    <name type="common">Wolverine</name>
    <name type="synonym">Gluton</name>
    <dbReference type="NCBI Taxonomy" id="48420"/>
    <lineage>
        <taxon>Eukaryota</taxon>
        <taxon>Metazoa</taxon>
        <taxon>Chordata</taxon>
        <taxon>Craniata</taxon>
        <taxon>Vertebrata</taxon>
        <taxon>Euteleostomi</taxon>
        <taxon>Mammalia</taxon>
        <taxon>Eutheria</taxon>
        <taxon>Laurasiatheria</taxon>
        <taxon>Carnivora</taxon>
        <taxon>Caniformia</taxon>
        <taxon>Musteloidea</taxon>
        <taxon>Mustelidae</taxon>
        <taxon>Guloninae</taxon>
        <taxon>Gulo</taxon>
    </lineage>
</organism>